<dbReference type="InterPro" id="IPR008928">
    <property type="entry name" value="6-hairpin_glycosidase_sf"/>
</dbReference>
<dbReference type="CDD" id="cd23451">
    <property type="entry name" value="beta-trefoil_Ricin_laminarinase"/>
    <property type="match status" value="1"/>
</dbReference>
<dbReference type="Gene3D" id="3.30.2080.10">
    <property type="entry name" value="GH92 mannosidase domain"/>
    <property type="match status" value="1"/>
</dbReference>
<proteinExistence type="predicted"/>
<dbReference type="GO" id="GO:0005975">
    <property type="term" value="P:carbohydrate metabolic process"/>
    <property type="evidence" value="ECO:0007669"/>
    <property type="project" value="InterPro"/>
</dbReference>
<feature type="domain" description="Ricin B lectin" evidence="3">
    <location>
        <begin position="973"/>
        <end position="1099"/>
    </location>
</feature>
<dbReference type="InterPro" id="IPR014718">
    <property type="entry name" value="GH-type_carb-bd"/>
</dbReference>
<feature type="compositionally biased region" description="Low complexity" evidence="1">
    <location>
        <begin position="262"/>
        <end position="274"/>
    </location>
</feature>
<dbReference type="InterPro" id="IPR041371">
    <property type="entry name" value="GH92_N"/>
</dbReference>
<dbReference type="PANTHER" id="PTHR12143">
    <property type="entry name" value="PEPTIDE N-GLYCANASE PNGASE -RELATED"/>
    <property type="match status" value="1"/>
</dbReference>
<dbReference type="InterPro" id="IPR000772">
    <property type="entry name" value="Ricin_B_lectin"/>
</dbReference>
<dbReference type="SUPFAM" id="SSF48208">
    <property type="entry name" value="Six-hairpin glycosidases"/>
    <property type="match status" value="1"/>
</dbReference>
<dbReference type="FunFam" id="3.30.2080.10:FF:000001">
    <property type="entry name" value="Alpha-1,2-mannosidase subfamily"/>
    <property type="match status" value="1"/>
</dbReference>
<dbReference type="Gene3D" id="2.80.10.50">
    <property type="match status" value="2"/>
</dbReference>
<dbReference type="Pfam" id="PF00652">
    <property type="entry name" value="Ricin_B_lectin"/>
    <property type="match status" value="1"/>
</dbReference>
<dbReference type="NCBIfam" id="NF035929">
    <property type="entry name" value="lectin_1"/>
    <property type="match status" value="1"/>
</dbReference>
<feature type="signal peptide" evidence="2">
    <location>
        <begin position="1"/>
        <end position="33"/>
    </location>
</feature>
<dbReference type="NCBIfam" id="TIGR01180">
    <property type="entry name" value="aman2_put"/>
    <property type="match status" value="1"/>
</dbReference>
<evidence type="ECO:0000256" key="1">
    <source>
        <dbReference type="SAM" id="MobiDB-lite"/>
    </source>
</evidence>
<protein>
    <submittedName>
        <fullName evidence="4">Lectin</fullName>
    </submittedName>
</protein>
<dbReference type="Gene3D" id="1.20.1610.10">
    <property type="entry name" value="alpha-1,2-mannosidases domains"/>
    <property type="match status" value="1"/>
</dbReference>
<dbReference type="PROSITE" id="PS50231">
    <property type="entry name" value="RICIN_B_LECTIN"/>
    <property type="match status" value="1"/>
</dbReference>
<dbReference type="Pfam" id="PF17678">
    <property type="entry name" value="Glyco_hydro_92N"/>
    <property type="match status" value="1"/>
</dbReference>
<dbReference type="InterPro" id="IPR050883">
    <property type="entry name" value="PNGase"/>
</dbReference>
<dbReference type="GO" id="GO:0000224">
    <property type="term" value="F:peptide-N4-(N-acetyl-beta-glucosaminyl)asparagine amidase activity"/>
    <property type="evidence" value="ECO:0007669"/>
    <property type="project" value="TreeGrafter"/>
</dbReference>
<evidence type="ECO:0000313" key="4">
    <source>
        <dbReference type="EMBL" id="MDI5973813.1"/>
    </source>
</evidence>
<dbReference type="InterPro" id="IPR035992">
    <property type="entry name" value="Ricin_B-like_lectins"/>
</dbReference>
<evidence type="ECO:0000256" key="2">
    <source>
        <dbReference type="SAM" id="SignalP"/>
    </source>
</evidence>
<dbReference type="EMBL" id="JABXJJ020000052">
    <property type="protein sequence ID" value="MDI5973813.1"/>
    <property type="molecule type" value="Genomic_DNA"/>
</dbReference>
<dbReference type="AlphaFoldDB" id="A0AA90KBL0"/>
<dbReference type="GO" id="GO:0006516">
    <property type="term" value="P:glycoprotein catabolic process"/>
    <property type="evidence" value="ECO:0007669"/>
    <property type="project" value="TreeGrafter"/>
</dbReference>
<gene>
    <name evidence="4" type="ORF">POF50_031495</name>
</gene>
<evidence type="ECO:0000259" key="3">
    <source>
        <dbReference type="SMART" id="SM00458"/>
    </source>
</evidence>
<dbReference type="Gene3D" id="2.70.98.10">
    <property type="match status" value="1"/>
</dbReference>
<dbReference type="InterPro" id="IPR012939">
    <property type="entry name" value="Glyco_hydro_92"/>
</dbReference>
<organism evidence="4">
    <name type="scientific">Streptantibioticus silvisoli</name>
    <dbReference type="NCBI Taxonomy" id="2705255"/>
    <lineage>
        <taxon>Bacteria</taxon>
        <taxon>Bacillati</taxon>
        <taxon>Actinomycetota</taxon>
        <taxon>Actinomycetes</taxon>
        <taxon>Kitasatosporales</taxon>
        <taxon>Streptomycetaceae</taxon>
        <taxon>Streptantibioticus</taxon>
    </lineage>
</organism>
<reference evidence="4" key="1">
    <citation type="submission" date="2023-05" db="EMBL/GenBank/DDBJ databases">
        <title>Streptantibioticus silvisoli sp. nov., acidotolerant actinomycetes 1 from pine litter.</title>
        <authorList>
            <person name="Swiecimska M."/>
            <person name="Golinska P."/>
            <person name="Sangal V."/>
            <person name="Wachnowicz B."/>
            <person name="Goodfellow M."/>
        </authorList>
    </citation>
    <scope>NUCLEOTIDE SEQUENCE</scope>
    <source>
        <strain evidence="4">SL13</strain>
    </source>
</reference>
<keyword evidence="2" id="KW-0732">Signal</keyword>
<dbReference type="SUPFAM" id="SSF50370">
    <property type="entry name" value="Ricin B-like lectins"/>
    <property type="match status" value="1"/>
</dbReference>
<dbReference type="InterPro" id="IPR005887">
    <property type="entry name" value="GH92_a_mannosidase_put"/>
</dbReference>
<sequence length="1099" mass="112735">MARLRRPYRTGLLTLLTAAAMAVTGAAGVPALAATHAKPALVTSPASLVNPFIGTSHAADDFPGADSPFGMVQWSPDTPSRPSGGGYEYNDSSITGFSLTHIAGPGCGAGGDVPVLPTVGSVNTGATDAFSHSNESASPGAYTVSLNNGVKTELTTTTRSGMARFTFPSTTQANLIFKLAGSQNGDSNTQFNVVSNTEVSGQVTSGKFCGAGNTYTVYFDMVFDQPFSSNGTAAVKSSPAAHRTGVSKNAAEKANKPVLHGSSPKAAKSAKSVKPATAANNGYLTFNTTSNQVVQAKVGVSYVSTANAVANRTAENPNWNFDSTRTAAQTSWNSLLGKVQIGGGTAAQQTTFYTALYHSLLHPNVISDTNGQYYGFDGKTHTVDSGHTAAYANYSGWDIYRSQAQLEALVDPTVASDTAQSMVDDYTQTGQFPKWSEDNGESYVMVGDPADEIIADYYAFGARNFDTATALTDLVKEANNTNNNRPGLNYLEQVGYLPSNGSYGCCNFYGPASTTLEYDSADFALSALAGSLGDTADQSALASRAQDWKNLYNSASGFIQPRDASGAWTSGFSATSGDNFVEGDSWQYTPMVPFNLHGLSSAMGGNAALDTFLNTDLSSLTGANGYTDLGNEPSLNIPWEYDYIGHPSQTQGVVRQVQDQIWTDSPSGLAGNDDLGEMSSWYVWSALGMYPETPGTADLALGSPMFTQSVVTLPSGNTLTVNGTNAADNAPYVQSASWNGSAWNNAYAPAAAVTSGGTLGFTLGTSANTSWASATSAAPPSYAGNPGYSDAGVSDDSNSSAANFDGGGFSYSAQALSAAGVTPGGKVSAAGVSFTWPNVASGKPDNYEANGQTVTASGTGAISFLGAANNGPSTGTATVTYTDGTTQNVQFTLSDWTLNGGGSSAAAGNTVAATAAYRNQASASSDSVKTYLFATAPVALASGKTVSSVRLPSDASAGGLHVFAVGFGGTPAAGPVVSGLASTLCLDDANSSTTSGNPVQIWTCNASAAQNWTPGADGTLRTLGGCLDAANSGTADGTKVQWYACNGSGAQVWTPGNNASFVNPESGKCLDDPNSSTTTGTQLQLYTCNASTAQRWTLT</sequence>
<dbReference type="Pfam" id="PF07971">
    <property type="entry name" value="Glyco_hydro_92"/>
    <property type="match status" value="1"/>
</dbReference>
<feature type="chain" id="PRO_5041710971" evidence="2">
    <location>
        <begin position="34"/>
        <end position="1099"/>
    </location>
</feature>
<dbReference type="PANTHER" id="PTHR12143:SF39">
    <property type="entry name" value="SECRETED PROTEIN"/>
    <property type="match status" value="1"/>
</dbReference>
<comment type="caution">
    <text evidence="4">The sequence shown here is derived from an EMBL/GenBank/DDBJ whole genome shotgun (WGS) entry which is preliminary data.</text>
</comment>
<dbReference type="Gene3D" id="1.20.1050.60">
    <property type="entry name" value="alpha-1,2-mannosidase"/>
    <property type="match status" value="1"/>
</dbReference>
<dbReference type="SMART" id="SM00458">
    <property type="entry name" value="RICIN"/>
    <property type="match status" value="1"/>
</dbReference>
<name>A0AA90KBL0_9ACTN</name>
<feature type="region of interest" description="Disordered" evidence="1">
    <location>
        <begin position="232"/>
        <end position="274"/>
    </location>
</feature>
<dbReference type="GO" id="GO:0005829">
    <property type="term" value="C:cytosol"/>
    <property type="evidence" value="ECO:0007669"/>
    <property type="project" value="TreeGrafter"/>
</dbReference>
<dbReference type="RefSeq" id="WP_282699116.1">
    <property type="nucleotide sequence ID" value="NZ_JABXJJ020000052.1"/>
</dbReference>
<dbReference type="GO" id="GO:0030246">
    <property type="term" value="F:carbohydrate binding"/>
    <property type="evidence" value="ECO:0007669"/>
    <property type="project" value="InterPro"/>
</dbReference>
<accession>A0AA90KBL0</accession>